<dbReference type="EnsemblPlants" id="Kaladp0028s0101.1.v1.1">
    <property type="protein sequence ID" value="Kaladp0028s0101.1.v1.1.CDS.1"/>
    <property type="gene ID" value="Kaladp0028s0101.v1.1"/>
</dbReference>
<keyword evidence="2 10" id="KW-0812">Transmembrane</keyword>
<evidence type="ECO:0000259" key="11">
    <source>
        <dbReference type="PROSITE" id="PS50089"/>
    </source>
</evidence>
<dbReference type="Gramene" id="Kaladp0028s0101.1.v1.1">
    <property type="protein sequence ID" value="Kaladp0028s0101.1.v1.1.CDS.1"/>
    <property type="gene ID" value="Kaladp0028s0101.v1.1"/>
</dbReference>
<dbReference type="GO" id="GO:0008270">
    <property type="term" value="F:zinc ion binding"/>
    <property type="evidence" value="ECO:0007669"/>
    <property type="project" value="UniProtKB-KW"/>
</dbReference>
<dbReference type="OMA" id="ADCHNPY"/>
<reference evidence="12" key="1">
    <citation type="submission" date="2021-01" db="UniProtKB">
        <authorList>
            <consortium name="EnsemblPlants"/>
        </authorList>
    </citation>
    <scope>IDENTIFICATION</scope>
</reference>
<dbReference type="Gene3D" id="3.30.40.10">
    <property type="entry name" value="Zinc/RING finger domain, C3HC4 (zinc finger)"/>
    <property type="match status" value="1"/>
</dbReference>
<protein>
    <recommendedName>
        <fullName evidence="11">RING-type domain-containing protein</fullName>
    </recommendedName>
</protein>
<dbReference type="Proteomes" id="UP000594263">
    <property type="component" value="Unplaced"/>
</dbReference>
<proteinExistence type="inferred from homology"/>
<dbReference type="PANTHER" id="PTHR46539:SF2">
    <property type="entry name" value="RING-H2 FINGER PROTEIN ATL43"/>
    <property type="match status" value="1"/>
</dbReference>
<keyword evidence="7 10" id="KW-0472">Membrane</keyword>
<keyword evidence="5" id="KW-0862">Zinc</keyword>
<dbReference type="PANTHER" id="PTHR46539">
    <property type="entry name" value="E3 UBIQUITIN-PROTEIN LIGASE ATL42"/>
    <property type="match status" value="1"/>
</dbReference>
<evidence type="ECO:0000313" key="13">
    <source>
        <dbReference type="Proteomes" id="UP000594263"/>
    </source>
</evidence>
<sequence length="131" mass="14466">MLSVILALFLPCAGMTALFLIYLFILWYLARRHIDLLTHSAKPQLVTGLSQSDLKKLPAVTGKDLVLGTDCAVCLDDICDEDAATMVPGCNHGFHRECAEMWLMRRGECPLCRATICPPHHLLTSSENSPL</sequence>
<evidence type="ECO:0000256" key="4">
    <source>
        <dbReference type="ARBA" id="ARBA00022771"/>
    </source>
</evidence>
<dbReference type="GO" id="GO:0016020">
    <property type="term" value="C:membrane"/>
    <property type="evidence" value="ECO:0007669"/>
    <property type="project" value="UniProtKB-SubCell"/>
</dbReference>
<dbReference type="InterPro" id="IPR001841">
    <property type="entry name" value="Znf_RING"/>
</dbReference>
<keyword evidence="4 9" id="KW-0863">Zinc-finger</keyword>
<evidence type="ECO:0000256" key="1">
    <source>
        <dbReference type="ARBA" id="ARBA00004370"/>
    </source>
</evidence>
<dbReference type="AlphaFoldDB" id="A0A7N0T9G7"/>
<comment type="similarity">
    <text evidence="8">Belongs to the RING-type zinc finger family. ATL subfamily.</text>
</comment>
<evidence type="ECO:0000256" key="9">
    <source>
        <dbReference type="PROSITE-ProRule" id="PRU00175"/>
    </source>
</evidence>
<evidence type="ECO:0000256" key="6">
    <source>
        <dbReference type="ARBA" id="ARBA00022989"/>
    </source>
</evidence>
<feature type="domain" description="RING-type" evidence="11">
    <location>
        <begin position="71"/>
        <end position="113"/>
    </location>
</feature>
<evidence type="ECO:0000256" key="8">
    <source>
        <dbReference type="ARBA" id="ARBA00024209"/>
    </source>
</evidence>
<organism evidence="12 13">
    <name type="scientific">Kalanchoe fedtschenkoi</name>
    <name type="common">Lavender scallops</name>
    <name type="synonym">South American air plant</name>
    <dbReference type="NCBI Taxonomy" id="63787"/>
    <lineage>
        <taxon>Eukaryota</taxon>
        <taxon>Viridiplantae</taxon>
        <taxon>Streptophyta</taxon>
        <taxon>Embryophyta</taxon>
        <taxon>Tracheophyta</taxon>
        <taxon>Spermatophyta</taxon>
        <taxon>Magnoliopsida</taxon>
        <taxon>eudicotyledons</taxon>
        <taxon>Gunneridae</taxon>
        <taxon>Pentapetalae</taxon>
        <taxon>Saxifragales</taxon>
        <taxon>Crassulaceae</taxon>
        <taxon>Kalanchoe</taxon>
    </lineage>
</organism>
<evidence type="ECO:0000313" key="12">
    <source>
        <dbReference type="EnsemblPlants" id="Kaladp0028s0101.1.v1.1.CDS.1"/>
    </source>
</evidence>
<evidence type="ECO:0000256" key="3">
    <source>
        <dbReference type="ARBA" id="ARBA00022723"/>
    </source>
</evidence>
<name>A0A7N0T9G7_KALFE</name>
<keyword evidence="13" id="KW-1185">Reference proteome</keyword>
<evidence type="ECO:0000256" key="5">
    <source>
        <dbReference type="ARBA" id="ARBA00022833"/>
    </source>
</evidence>
<accession>A0A7N0T9G7</accession>
<dbReference type="Pfam" id="PF13639">
    <property type="entry name" value="zf-RING_2"/>
    <property type="match status" value="1"/>
</dbReference>
<keyword evidence="3" id="KW-0479">Metal-binding</keyword>
<dbReference type="InterPro" id="IPR013083">
    <property type="entry name" value="Znf_RING/FYVE/PHD"/>
</dbReference>
<keyword evidence="6 10" id="KW-1133">Transmembrane helix</keyword>
<comment type="subcellular location">
    <subcellularLocation>
        <location evidence="1">Membrane</location>
    </subcellularLocation>
</comment>
<dbReference type="SMART" id="SM00184">
    <property type="entry name" value="RING"/>
    <property type="match status" value="1"/>
</dbReference>
<dbReference type="PROSITE" id="PS50089">
    <property type="entry name" value="ZF_RING_2"/>
    <property type="match status" value="1"/>
</dbReference>
<feature type="transmembrane region" description="Helical" evidence="10">
    <location>
        <begin position="6"/>
        <end position="30"/>
    </location>
</feature>
<dbReference type="SUPFAM" id="SSF57850">
    <property type="entry name" value="RING/U-box"/>
    <property type="match status" value="1"/>
</dbReference>
<evidence type="ECO:0000256" key="7">
    <source>
        <dbReference type="ARBA" id="ARBA00023136"/>
    </source>
</evidence>
<evidence type="ECO:0000256" key="10">
    <source>
        <dbReference type="SAM" id="Phobius"/>
    </source>
</evidence>
<evidence type="ECO:0000256" key="2">
    <source>
        <dbReference type="ARBA" id="ARBA00022692"/>
    </source>
</evidence>